<name>A0A383V339_TETOB</name>
<accession>A0A383V339</accession>
<organism evidence="2 3">
    <name type="scientific">Tetradesmus obliquus</name>
    <name type="common">Green alga</name>
    <name type="synonym">Acutodesmus obliquus</name>
    <dbReference type="NCBI Taxonomy" id="3088"/>
    <lineage>
        <taxon>Eukaryota</taxon>
        <taxon>Viridiplantae</taxon>
        <taxon>Chlorophyta</taxon>
        <taxon>core chlorophytes</taxon>
        <taxon>Chlorophyceae</taxon>
        <taxon>CS clade</taxon>
        <taxon>Sphaeropleales</taxon>
        <taxon>Scenedesmaceae</taxon>
        <taxon>Tetradesmus</taxon>
    </lineage>
</organism>
<evidence type="ECO:0000313" key="2">
    <source>
        <dbReference type="EMBL" id="SZX60007.1"/>
    </source>
</evidence>
<dbReference type="EMBL" id="FNXT01000042">
    <property type="protein sequence ID" value="SZX60007.1"/>
    <property type="molecule type" value="Genomic_DNA"/>
</dbReference>
<sequence length="396" mass="44595">MHDQHLQAHSAGMLQQQQQQQGSVEALGNACRLPPLWRTNHIFASSATDECPAELIPGAWVHPGKVNGVGGMLPLTAEVQRAIYAHQNPADCSKARFLIHSTIPSGVASIMNVETVSLVAALNSGRIMHEEYDHFLTQNGYCRGNATLDSCYFEPLTRCRLTREEAAAAPTLKTVEQLMDPAGPRVGILDYNLVAELRLSVPKQFEKQVEERGIPSKRKHYWWRAQAIAYIIRPNARTRAELEKRKQERFRGAPLAPGCISLFVRGGDKAAESAVFSSQHYEGIVQRLRQIDPALTNQLFITTEDPRTIDYFANSSSWRTSYVHMKEEEGGTRDDAEYLRSLLNLDLALQCDGYVGSFFSNWQRLIDEMRVTVRCKANAVYVDAHYKTPAEMDFNW</sequence>
<evidence type="ECO:0000313" key="3">
    <source>
        <dbReference type="Proteomes" id="UP000256970"/>
    </source>
</evidence>
<dbReference type="GO" id="GO:0046921">
    <property type="term" value="F:alpha-(1-&gt;6)-fucosyltransferase activity"/>
    <property type="evidence" value="ECO:0007669"/>
    <property type="project" value="TreeGrafter"/>
</dbReference>
<feature type="domain" description="Alpha-(1,6)-fucosyltransferase N- and catalytic" evidence="1">
    <location>
        <begin position="75"/>
        <end position="310"/>
    </location>
</feature>
<dbReference type="InterPro" id="IPR045573">
    <property type="entry name" value="Fut8_N_cat"/>
</dbReference>
<evidence type="ECO:0000259" key="1">
    <source>
        <dbReference type="Pfam" id="PF19745"/>
    </source>
</evidence>
<dbReference type="Pfam" id="PF19745">
    <property type="entry name" value="FUT8_N_cat"/>
    <property type="match status" value="1"/>
</dbReference>
<protein>
    <recommendedName>
        <fullName evidence="1">Alpha-(1,6)-fucosyltransferase N- and catalytic domain-containing protein</fullName>
    </recommendedName>
</protein>
<dbReference type="GO" id="GO:0006487">
    <property type="term" value="P:protein N-linked glycosylation"/>
    <property type="evidence" value="ECO:0007669"/>
    <property type="project" value="TreeGrafter"/>
</dbReference>
<proteinExistence type="predicted"/>
<keyword evidence="3" id="KW-1185">Reference proteome</keyword>
<dbReference type="Proteomes" id="UP000256970">
    <property type="component" value="Unassembled WGS sequence"/>
</dbReference>
<dbReference type="PANTHER" id="PTHR13132">
    <property type="entry name" value="ALPHA- 1,6 -FUCOSYLTRANSFERASE"/>
    <property type="match status" value="1"/>
</dbReference>
<reference evidence="2 3" key="1">
    <citation type="submission" date="2016-10" db="EMBL/GenBank/DDBJ databases">
        <authorList>
            <person name="Cai Z."/>
        </authorList>
    </citation>
    <scope>NUCLEOTIDE SEQUENCE [LARGE SCALE GENOMIC DNA]</scope>
</reference>
<gene>
    <name evidence="2" type="ORF">BQ4739_LOCUS594</name>
</gene>
<dbReference type="PANTHER" id="PTHR13132:SF29">
    <property type="entry name" value="ALPHA-(1,6)-FUCOSYLTRANSFERASE"/>
    <property type="match status" value="1"/>
</dbReference>
<dbReference type="STRING" id="3088.A0A383V339"/>
<dbReference type="AlphaFoldDB" id="A0A383V339"/>